<dbReference type="InterPro" id="IPR035906">
    <property type="entry name" value="MetI-like_sf"/>
</dbReference>
<evidence type="ECO:0000256" key="3">
    <source>
        <dbReference type="ARBA" id="ARBA00022475"/>
    </source>
</evidence>
<dbReference type="EMBL" id="JBHSSM010000014">
    <property type="protein sequence ID" value="MFC6314716.1"/>
    <property type="molecule type" value="Genomic_DNA"/>
</dbReference>
<dbReference type="CDD" id="cd06261">
    <property type="entry name" value="TM_PBP2"/>
    <property type="match status" value="1"/>
</dbReference>
<comment type="subcellular location">
    <subcellularLocation>
        <location evidence="1">Cell membrane</location>
        <topology evidence="1">Multi-pass membrane protein</topology>
    </subcellularLocation>
</comment>
<dbReference type="SUPFAM" id="SSF161098">
    <property type="entry name" value="MetI-like"/>
    <property type="match status" value="1"/>
</dbReference>
<comment type="caution">
    <text evidence="9">The sequence shown here is derived from an EMBL/GenBank/DDBJ whole genome shotgun (WGS) entry which is preliminary data.</text>
</comment>
<evidence type="ECO:0000313" key="9">
    <source>
        <dbReference type="EMBL" id="MFC6314716.1"/>
    </source>
</evidence>
<sequence>MKHLSPRRIFYTFGKKYVIDSLIFIVFFLFFFGPLLNTAMLIFAERYQAPHLLPTRFGLQWWCYILGQPELLQVMLNSLLIALIATSISLVICLPAAYAVARLQFKGKSFFLFSFLLTNAFPKIGLYTAIGILFYRFHLMGTLTGVVIIHVLNMLLFMIWIPSGAFQKIRIQQEEAARDVGAGPLRTFLSITMPIALPGIAVAAMFSFLGSLEEAQGTLLVGFPEVKTMATSMYGMILDYPPMAGAVFSVLLLIPTVIILLVCRKLFGKGILSGGIMM</sequence>
<evidence type="ECO:0000313" key="10">
    <source>
        <dbReference type="Proteomes" id="UP001596310"/>
    </source>
</evidence>
<dbReference type="InterPro" id="IPR000515">
    <property type="entry name" value="MetI-like"/>
</dbReference>
<keyword evidence="6 7" id="KW-0472">Membrane</keyword>
<evidence type="ECO:0000259" key="8">
    <source>
        <dbReference type="PROSITE" id="PS50928"/>
    </source>
</evidence>
<dbReference type="InterPro" id="IPR050901">
    <property type="entry name" value="BP-dep_ABC_trans_perm"/>
</dbReference>
<feature type="transmembrane region" description="Helical" evidence="7">
    <location>
        <begin position="79"/>
        <end position="98"/>
    </location>
</feature>
<evidence type="ECO:0000256" key="7">
    <source>
        <dbReference type="SAM" id="Phobius"/>
    </source>
</evidence>
<dbReference type="Gene3D" id="1.10.3720.10">
    <property type="entry name" value="MetI-like"/>
    <property type="match status" value="1"/>
</dbReference>
<protein>
    <submittedName>
        <fullName evidence="9">ABC transporter permease</fullName>
    </submittedName>
</protein>
<evidence type="ECO:0000256" key="6">
    <source>
        <dbReference type="ARBA" id="ARBA00023136"/>
    </source>
</evidence>
<feature type="transmembrane region" description="Helical" evidence="7">
    <location>
        <begin position="110"/>
        <end position="135"/>
    </location>
</feature>
<keyword evidence="3" id="KW-1003">Cell membrane</keyword>
<feature type="transmembrane region" description="Helical" evidence="7">
    <location>
        <begin position="21"/>
        <end position="44"/>
    </location>
</feature>
<keyword evidence="2" id="KW-0813">Transport</keyword>
<reference evidence="10" key="1">
    <citation type="journal article" date="2019" name="Int. J. Syst. Evol. Microbiol.">
        <title>The Global Catalogue of Microorganisms (GCM) 10K type strain sequencing project: providing services to taxonomists for standard genome sequencing and annotation.</title>
        <authorList>
            <consortium name="The Broad Institute Genomics Platform"/>
            <consortium name="The Broad Institute Genome Sequencing Center for Infectious Disease"/>
            <person name="Wu L."/>
            <person name="Ma J."/>
        </authorList>
    </citation>
    <scope>NUCLEOTIDE SEQUENCE [LARGE SCALE GENOMIC DNA]</scope>
    <source>
        <strain evidence="10">CCM 8897</strain>
    </source>
</reference>
<feature type="transmembrane region" description="Helical" evidence="7">
    <location>
        <begin position="187"/>
        <end position="209"/>
    </location>
</feature>
<feature type="domain" description="ABC transmembrane type-1" evidence="8">
    <location>
        <begin position="75"/>
        <end position="263"/>
    </location>
</feature>
<keyword evidence="4 7" id="KW-0812">Transmembrane</keyword>
<dbReference type="PANTHER" id="PTHR32243:SF18">
    <property type="entry name" value="INNER MEMBRANE ABC TRANSPORTER PERMEASE PROTEIN YCJP"/>
    <property type="match status" value="1"/>
</dbReference>
<dbReference type="Proteomes" id="UP001596310">
    <property type="component" value="Unassembled WGS sequence"/>
</dbReference>
<proteinExistence type="predicted"/>
<keyword evidence="5 7" id="KW-1133">Transmembrane helix</keyword>
<accession>A0ABW1UNX5</accession>
<evidence type="ECO:0000256" key="1">
    <source>
        <dbReference type="ARBA" id="ARBA00004651"/>
    </source>
</evidence>
<gene>
    <name evidence="9" type="ORF">ACFQHW_03935</name>
</gene>
<keyword evidence="10" id="KW-1185">Reference proteome</keyword>
<feature type="transmembrane region" description="Helical" evidence="7">
    <location>
        <begin position="243"/>
        <end position="263"/>
    </location>
</feature>
<evidence type="ECO:0000256" key="2">
    <source>
        <dbReference type="ARBA" id="ARBA00022448"/>
    </source>
</evidence>
<feature type="transmembrane region" description="Helical" evidence="7">
    <location>
        <begin position="147"/>
        <end position="166"/>
    </location>
</feature>
<organism evidence="9 10">
    <name type="scientific">Lapidilactobacillus achengensis</name>
    <dbReference type="NCBI Taxonomy" id="2486000"/>
    <lineage>
        <taxon>Bacteria</taxon>
        <taxon>Bacillati</taxon>
        <taxon>Bacillota</taxon>
        <taxon>Bacilli</taxon>
        <taxon>Lactobacillales</taxon>
        <taxon>Lactobacillaceae</taxon>
        <taxon>Lapidilactobacillus</taxon>
    </lineage>
</organism>
<dbReference type="PANTHER" id="PTHR32243">
    <property type="entry name" value="MALTOSE TRANSPORT SYSTEM PERMEASE-RELATED"/>
    <property type="match status" value="1"/>
</dbReference>
<dbReference type="RefSeq" id="WP_125599408.1">
    <property type="nucleotide sequence ID" value="NZ_JBHSSM010000014.1"/>
</dbReference>
<evidence type="ECO:0000256" key="4">
    <source>
        <dbReference type="ARBA" id="ARBA00022692"/>
    </source>
</evidence>
<evidence type="ECO:0000256" key="5">
    <source>
        <dbReference type="ARBA" id="ARBA00022989"/>
    </source>
</evidence>
<dbReference type="PROSITE" id="PS50928">
    <property type="entry name" value="ABC_TM1"/>
    <property type="match status" value="1"/>
</dbReference>
<name>A0ABW1UNX5_9LACO</name>